<dbReference type="GO" id="GO:0016491">
    <property type="term" value="F:oxidoreductase activity"/>
    <property type="evidence" value="ECO:0007669"/>
    <property type="project" value="UniProtKB-KW"/>
</dbReference>
<dbReference type="InterPro" id="IPR016169">
    <property type="entry name" value="FAD-bd_PCMH_sub2"/>
</dbReference>
<keyword evidence="4" id="KW-0274">FAD</keyword>
<dbReference type="SUPFAM" id="SSF56176">
    <property type="entry name" value="FAD-binding/transporter-associated domain-like"/>
    <property type="match status" value="1"/>
</dbReference>
<dbReference type="OrthoDB" id="5169292at2"/>
<organism evidence="6 7">
    <name type="scientific">Thermobifida halotolerans</name>
    <dbReference type="NCBI Taxonomy" id="483545"/>
    <lineage>
        <taxon>Bacteria</taxon>
        <taxon>Bacillati</taxon>
        <taxon>Actinomycetota</taxon>
        <taxon>Actinomycetes</taxon>
        <taxon>Streptosporangiales</taxon>
        <taxon>Nocardiopsidaceae</taxon>
        <taxon>Thermobifida</taxon>
    </lineage>
</organism>
<dbReference type="Proteomes" id="UP000265719">
    <property type="component" value="Chromosome"/>
</dbReference>
<dbReference type="PANTHER" id="PTHR42973:SF39">
    <property type="entry name" value="FAD-BINDING PCMH-TYPE DOMAIN-CONTAINING PROTEIN"/>
    <property type="match status" value="1"/>
</dbReference>
<name>A0A399FZB9_9ACTN</name>
<dbReference type="KEGG" id="thao:NI17_009075"/>
<dbReference type="RefSeq" id="WP_068691668.1">
    <property type="nucleotide sequence ID" value="NZ_CP063196.1"/>
</dbReference>
<evidence type="ECO:0000256" key="3">
    <source>
        <dbReference type="ARBA" id="ARBA00022630"/>
    </source>
</evidence>
<dbReference type="PANTHER" id="PTHR42973">
    <property type="entry name" value="BINDING OXIDOREDUCTASE, PUTATIVE (AFU_ORTHOLOGUE AFUA_1G17690)-RELATED"/>
    <property type="match status" value="1"/>
</dbReference>
<dbReference type="InterPro" id="IPR016166">
    <property type="entry name" value="FAD-bd_PCMH"/>
</dbReference>
<proteinExistence type="inferred from homology"/>
<evidence type="ECO:0000313" key="6">
    <source>
        <dbReference type="EMBL" id="UOE21269.1"/>
    </source>
</evidence>
<dbReference type="Pfam" id="PF01565">
    <property type="entry name" value="FAD_binding_4"/>
    <property type="match status" value="1"/>
</dbReference>
<evidence type="ECO:0000256" key="1">
    <source>
        <dbReference type="ARBA" id="ARBA00001974"/>
    </source>
</evidence>
<gene>
    <name evidence="6" type="ORF">NI17_009075</name>
</gene>
<protein>
    <submittedName>
        <fullName evidence="6">FAD-binding oxidoreductase</fullName>
    </submittedName>
</protein>
<evidence type="ECO:0000256" key="5">
    <source>
        <dbReference type="ARBA" id="ARBA00023002"/>
    </source>
</evidence>
<evidence type="ECO:0000256" key="2">
    <source>
        <dbReference type="ARBA" id="ARBA00005466"/>
    </source>
</evidence>
<keyword evidence="7" id="KW-1185">Reference proteome</keyword>
<dbReference type="PROSITE" id="PS51387">
    <property type="entry name" value="FAD_PCMH"/>
    <property type="match status" value="1"/>
</dbReference>
<comment type="similarity">
    <text evidence="2">Belongs to the oxygen-dependent FAD-linked oxidoreductase family.</text>
</comment>
<dbReference type="InterPro" id="IPR050416">
    <property type="entry name" value="FAD-linked_Oxidoreductase"/>
</dbReference>
<keyword evidence="5" id="KW-0560">Oxidoreductase</keyword>
<dbReference type="Gene3D" id="3.30.465.10">
    <property type="match status" value="1"/>
</dbReference>
<dbReference type="EMBL" id="CP063196">
    <property type="protein sequence ID" value="UOE21269.1"/>
    <property type="molecule type" value="Genomic_DNA"/>
</dbReference>
<dbReference type="InterPro" id="IPR036318">
    <property type="entry name" value="FAD-bd_PCMH-like_sf"/>
</dbReference>
<sequence length="463" mass="49283">MGDSSAHGGFSDLAARVRGPVLPRGGDGYEEETRGFQTGFHHRAAVVVGAVDADDVRAAVRFAVEHGMGVAVQSTGHGVTVFDDNSVLVTTGRMDDVTVDPDARCARIGAGARWERVVERAEPYGLVPPSGSAGHVGVVGYTLAGGMGLLAREFGYAADHVRAVDVVTADGELRHVTADSDPDLFWALRGGQGNFGVVTGLEIALQPVDRIYGGGMFFGSEHAAPLLSFFREWTAGLPEAMTASVGMIGYPAIPVFPEPLRGRHVVHVRFATTDLAAGPELVRPWREVAPPLVDEVGELPYSRAGSIYREPDFAHAYDGNNVLLRELDPSALEAVRELAGAEAPVPCIVDLRHLGGALARRPAVDNAVSFREAQYILRVLSPLDDASLADVRDAHGRLEAAVAPWTLGRSPNFVYGERDPADLRSKLYEKTVADRLAAVKAVHDPDNVFRCGHSAVAPAAADR</sequence>
<keyword evidence="3" id="KW-0285">Flavoprotein</keyword>
<reference evidence="6" key="1">
    <citation type="submission" date="2020-10" db="EMBL/GenBank/DDBJ databases">
        <title>De novo genome project of the cellulose decomposer Thermobifida halotolerans type strain.</title>
        <authorList>
            <person name="Nagy I."/>
            <person name="Horvath B."/>
            <person name="Kukolya J."/>
            <person name="Nagy I."/>
            <person name="Orsini M."/>
        </authorList>
    </citation>
    <scope>NUCLEOTIDE SEQUENCE</scope>
    <source>
        <strain evidence="6">DSM 44931</strain>
    </source>
</reference>
<accession>A0A399FZB9</accession>
<dbReference type="GO" id="GO:0071949">
    <property type="term" value="F:FAD binding"/>
    <property type="evidence" value="ECO:0007669"/>
    <property type="project" value="InterPro"/>
</dbReference>
<dbReference type="InterPro" id="IPR016167">
    <property type="entry name" value="FAD-bd_PCMH_sub1"/>
</dbReference>
<dbReference type="Gene3D" id="3.30.43.10">
    <property type="entry name" value="Uridine Diphospho-n-acetylenolpyruvylglucosamine Reductase, domain 2"/>
    <property type="match status" value="1"/>
</dbReference>
<comment type="cofactor">
    <cofactor evidence="1">
        <name>FAD</name>
        <dbReference type="ChEBI" id="CHEBI:57692"/>
    </cofactor>
</comment>
<dbReference type="Gene3D" id="3.40.462.20">
    <property type="match status" value="1"/>
</dbReference>
<dbReference type="InterPro" id="IPR006094">
    <property type="entry name" value="Oxid_FAD_bind_N"/>
</dbReference>
<evidence type="ECO:0000256" key="4">
    <source>
        <dbReference type="ARBA" id="ARBA00022827"/>
    </source>
</evidence>
<dbReference type="AlphaFoldDB" id="A0A399FZB9"/>
<evidence type="ECO:0000313" key="7">
    <source>
        <dbReference type="Proteomes" id="UP000265719"/>
    </source>
</evidence>